<dbReference type="InterPro" id="IPR056362">
    <property type="entry name" value="AtuA-like_ferredoxin_dom"/>
</dbReference>
<dbReference type="PANTHER" id="PTHR47708:SF2">
    <property type="entry name" value="SI:CH73-132F6.5"/>
    <property type="match status" value="1"/>
</dbReference>
<comment type="caution">
    <text evidence="3">The sequence shown here is derived from an EMBL/GenBank/DDBJ whole genome shotgun (WGS) entry which is preliminary data.</text>
</comment>
<evidence type="ECO:0000259" key="1">
    <source>
        <dbReference type="Pfam" id="PF07287"/>
    </source>
</evidence>
<dbReference type="InterPro" id="IPR010839">
    <property type="entry name" value="AtuA_N"/>
</dbReference>
<dbReference type="Pfam" id="PF07287">
    <property type="entry name" value="AtuA"/>
    <property type="match status" value="1"/>
</dbReference>
<dbReference type="PANTHER" id="PTHR47708">
    <property type="match status" value="1"/>
</dbReference>
<gene>
    <name evidence="3" type="ORF">HOLleu_30161</name>
</gene>
<name>A0A9Q1BK11_HOLLE</name>
<dbReference type="AlphaFoldDB" id="A0A9Q1BK11"/>
<dbReference type="Pfam" id="PF23544">
    <property type="entry name" value="AtuA_ferredoxin"/>
    <property type="match status" value="1"/>
</dbReference>
<evidence type="ECO:0000313" key="4">
    <source>
        <dbReference type="Proteomes" id="UP001152320"/>
    </source>
</evidence>
<feature type="domain" description="AtuA-like ferredoxin-fold" evidence="2">
    <location>
        <begin position="532"/>
        <end position="634"/>
    </location>
</feature>
<dbReference type="OrthoDB" id="10265871at2759"/>
<evidence type="ECO:0000259" key="2">
    <source>
        <dbReference type="Pfam" id="PF23544"/>
    </source>
</evidence>
<dbReference type="EMBL" id="JAIZAY010000015">
    <property type="protein sequence ID" value="KAJ8028037.1"/>
    <property type="molecule type" value="Genomic_DNA"/>
</dbReference>
<reference evidence="3" key="1">
    <citation type="submission" date="2021-10" db="EMBL/GenBank/DDBJ databases">
        <title>Tropical sea cucumber genome reveals ecological adaptation and Cuvierian tubules defense mechanism.</title>
        <authorList>
            <person name="Chen T."/>
        </authorList>
    </citation>
    <scope>NUCLEOTIDE SEQUENCE</scope>
    <source>
        <strain evidence="3">Nanhai2018</strain>
        <tissue evidence="3">Muscle</tissue>
    </source>
</reference>
<sequence>MLSVRRSRFISLQKIAAIASSSWNCQNTFINQQCQKFSSGEETVRIGCASAFWGDTAAAAPQLVHQGKIDFLVFDYLAEITMSILAAAKRKSPEMGYATDFVQITMGPLLNDLKRKGIRVVSNAGGVNPHACAKALQDIAKKAGVDMKMAVVTGDNLLSQMKDIASQGITDIDSGSQFPAAVASMNAYLGATPIAKALDMGADIVITGRCVDSAVVLGPLVHKFKWKPTDYDLLAQGSLAGHLVECGAQATGGIFTDWHLVEGWDNIGFPIVECSTDGSFILSKPPKTGGLVSKATVAEQLVYEIGDPRAYLLPDVTCDFSNVNLVEAKDCTTQEDGILVTGAKGSPPPSKYKVTATYPDGNKIVFLVVIGGPRAAEKGIKTAENVLKRVRRMLKFLGMEDFTRTHVQMLGSESMYGSKARSTQTREVVALISAEHQDKRGVGLLARELAPAGTGMAPGTTGPGGGRPKISPVLKLFSFLYPKEKVDIEVHMDGVAEKVEVPVLEGEQETSPPPQQQAPETHLETGNETYTVGQLAYTRSGDKANSSNIGVIARHPSFLPYLKHALTEEAVQEYFQQVFDGTEPGEKLVTRYDLPGINALNFVLKKSLGSGGVASMRADPQGKCYGQMLLDFEITNLPDLLSKTKEQ</sequence>
<protein>
    <recommendedName>
        <fullName evidence="5">Terpene utilization protein AtuA</fullName>
    </recommendedName>
</protein>
<proteinExistence type="predicted"/>
<keyword evidence="4" id="KW-1185">Reference proteome</keyword>
<organism evidence="3 4">
    <name type="scientific">Holothuria leucospilota</name>
    <name type="common">Black long sea cucumber</name>
    <name type="synonym">Mertensiothuria leucospilota</name>
    <dbReference type="NCBI Taxonomy" id="206669"/>
    <lineage>
        <taxon>Eukaryota</taxon>
        <taxon>Metazoa</taxon>
        <taxon>Echinodermata</taxon>
        <taxon>Eleutherozoa</taxon>
        <taxon>Echinozoa</taxon>
        <taxon>Holothuroidea</taxon>
        <taxon>Aspidochirotacea</taxon>
        <taxon>Aspidochirotida</taxon>
        <taxon>Holothuriidae</taxon>
        <taxon>Holothuria</taxon>
    </lineage>
</organism>
<dbReference type="Proteomes" id="UP001152320">
    <property type="component" value="Chromosome 15"/>
</dbReference>
<evidence type="ECO:0000313" key="3">
    <source>
        <dbReference type="EMBL" id="KAJ8028037.1"/>
    </source>
</evidence>
<evidence type="ECO:0008006" key="5">
    <source>
        <dbReference type="Google" id="ProtNLM"/>
    </source>
</evidence>
<accession>A0A9Q1BK11</accession>
<feature type="domain" description="Acyclic terpene utilisation N-terminal" evidence="1">
    <location>
        <begin position="44"/>
        <end position="492"/>
    </location>
</feature>